<dbReference type="GO" id="GO:0006310">
    <property type="term" value="P:DNA recombination"/>
    <property type="evidence" value="ECO:0007669"/>
    <property type="project" value="UniProtKB-KW"/>
</dbReference>
<evidence type="ECO:0000256" key="2">
    <source>
        <dbReference type="ARBA" id="ARBA00009840"/>
    </source>
</evidence>
<dbReference type="Gene3D" id="1.20.1260.80">
    <property type="match status" value="1"/>
</dbReference>
<evidence type="ECO:0000256" key="1">
    <source>
        <dbReference type="ARBA" id="ARBA00003416"/>
    </source>
</evidence>
<evidence type="ECO:0000313" key="6">
    <source>
        <dbReference type="EMBL" id="VFJ54355.1"/>
    </source>
</evidence>
<name>A0A450SL66_9GAMM</name>
<dbReference type="PANTHER" id="PTHR30563">
    <property type="entry name" value="DNA RECOMBINATION PROTEIN RMUC"/>
    <property type="match status" value="1"/>
</dbReference>
<dbReference type="AlphaFoldDB" id="A0A450SL66"/>
<dbReference type="PANTHER" id="PTHR30563:SF0">
    <property type="entry name" value="DNA RECOMBINATION PROTEIN RMUC"/>
    <property type="match status" value="1"/>
</dbReference>
<dbReference type="Pfam" id="PF02646">
    <property type="entry name" value="RmuC"/>
    <property type="match status" value="1"/>
</dbReference>
<reference evidence="6" key="1">
    <citation type="submission" date="2019-02" db="EMBL/GenBank/DDBJ databases">
        <authorList>
            <person name="Gruber-Vodicka R. H."/>
            <person name="Seah K. B. B."/>
        </authorList>
    </citation>
    <scope>NUCLEOTIDE SEQUENCE</scope>
    <source>
        <strain evidence="6">BECK_DK47</strain>
    </source>
</reference>
<keyword evidence="4" id="KW-0233">DNA recombination</keyword>
<evidence type="ECO:0000256" key="3">
    <source>
        <dbReference type="ARBA" id="ARBA00023054"/>
    </source>
</evidence>
<evidence type="ECO:0000256" key="5">
    <source>
        <dbReference type="SAM" id="Phobius"/>
    </source>
</evidence>
<dbReference type="EMBL" id="CAADEX010000046">
    <property type="protein sequence ID" value="VFJ54355.1"/>
    <property type="molecule type" value="Genomic_DNA"/>
</dbReference>
<keyword evidence="5" id="KW-0812">Transmembrane</keyword>
<dbReference type="InterPro" id="IPR003798">
    <property type="entry name" value="DNA_recombination_RmuC"/>
</dbReference>
<protein>
    <submittedName>
        <fullName evidence="6">DNA recombination protein RmuC</fullName>
    </submittedName>
</protein>
<keyword evidence="5" id="KW-1133">Transmembrane helix</keyword>
<keyword evidence="5" id="KW-0472">Membrane</keyword>
<feature type="transmembrane region" description="Helical" evidence="5">
    <location>
        <begin position="6"/>
        <end position="24"/>
    </location>
</feature>
<dbReference type="SUPFAM" id="SSF58113">
    <property type="entry name" value="Apolipoprotein A-I"/>
    <property type="match status" value="1"/>
</dbReference>
<comment type="function">
    <text evidence="1">Involved in DNA recombination.</text>
</comment>
<comment type="similarity">
    <text evidence="2">Belongs to the RmuC family.</text>
</comment>
<sequence>MDTPTTVFLLVLIGALLLAGLAGWRRYRKQHEKDADSPAIQLLSHIQNRIDSEAEQSGRRERATEEQFRALNNTLYKDQAETRERLARQLGEVQTRQAESAFELREQVQASLSTHQVHFEQRQTQALKTLQETLQTGMQAIRQQVTEALSRGNEDVGKRFDGLTETTDNRLKEISAQVERRLGEGFEKTTATFADVLKRLALIDEAQKKITELSTNVIGLQEILADKRSRGAFGEVQLAALIRNMIPESHFALQHTLSNRKVADCMLFLPPPSGSIAIDAKFPLESYRRMTDVDLAEGDRRTAERQFKLDVRKHIQDIAERYIIPGETAEGAVMFIPAEAVFAEIQAHHPDIVEQAWARRVWMVSPTTMMAVLNTARAVLKDAATREQIVAIRHHLEALAQDFGRFRTRMENLSRHIRQAGKDVDEVHTSARKITEHFERIERVELE</sequence>
<keyword evidence="3" id="KW-0175">Coiled coil</keyword>
<gene>
    <name evidence="6" type="ORF">BECKDK2373B_GA0170837_104618</name>
</gene>
<evidence type="ECO:0000256" key="4">
    <source>
        <dbReference type="ARBA" id="ARBA00023172"/>
    </source>
</evidence>
<accession>A0A450SL66</accession>
<proteinExistence type="inferred from homology"/>
<organism evidence="6">
    <name type="scientific">Candidatus Kentrum sp. DK</name>
    <dbReference type="NCBI Taxonomy" id="2126562"/>
    <lineage>
        <taxon>Bacteria</taxon>
        <taxon>Pseudomonadati</taxon>
        <taxon>Pseudomonadota</taxon>
        <taxon>Gammaproteobacteria</taxon>
        <taxon>Candidatus Kentrum</taxon>
    </lineage>
</organism>